<evidence type="ECO:0000259" key="5">
    <source>
        <dbReference type="Pfam" id="PF00669"/>
    </source>
</evidence>
<dbReference type="PANTHER" id="PTHR42792:SF1">
    <property type="entry name" value="FLAGELLAR HOOK-ASSOCIATED PROTEIN 3"/>
    <property type="match status" value="1"/>
</dbReference>
<keyword evidence="7" id="KW-1185">Reference proteome</keyword>
<protein>
    <submittedName>
        <fullName evidence="6">Flagellar hook-associated protein 3</fullName>
    </submittedName>
</protein>
<dbReference type="Pfam" id="PF00669">
    <property type="entry name" value="Flagellin_N"/>
    <property type="match status" value="1"/>
</dbReference>
<name>A0A6M1U7V1_9RHOB</name>
<comment type="subcellular location">
    <subcellularLocation>
        <location evidence="1">Bacterial flagellum</location>
    </subcellularLocation>
    <subcellularLocation>
        <location evidence="2">Secreted</location>
    </subcellularLocation>
</comment>
<dbReference type="GO" id="GO:0071973">
    <property type="term" value="P:bacterial-type flagellum-dependent cell motility"/>
    <property type="evidence" value="ECO:0007669"/>
    <property type="project" value="InterPro"/>
</dbReference>
<dbReference type="EMBL" id="JAALFE010000003">
    <property type="protein sequence ID" value="NGQ90031.1"/>
    <property type="molecule type" value="Genomic_DNA"/>
</dbReference>
<keyword evidence="6" id="KW-0969">Cilium</keyword>
<dbReference type="InterPro" id="IPR001029">
    <property type="entry name" value="Flagellin_N"/>
</dbReference>
<dbReference type="GO" id="GO:0005198">
    <property type="term" value="F:structural molecule activity"/>
    <property type="evidence" value="ECO:0007669"/>
    <property type="project" value="InterPro"/>
</dbReference>
<reference evidence="6 7" key="1">
    <citation type="submission" date="2020-02" db="EMBL/GenBank/DDBJ databases">
        <title>Rhodobacter translucens sp. nov., a novel bacterium isolated from activated sludge.</title>
        <authorList>
            <person name="Liu J."/>
        </authorList>
    </citation>
    <scope>NUCLEOTIDE SEQUENCE [LARGE SCALE GENOMIC DNA]</scope>
    <source>
        <strain evidence="6 7">HX-7-19</strain>
    </source>
</reference>
<gene>
    <name evidence="6" type="primary">flgL</name>
    <name evidence="6" type="ORF">G5V65_03925</name>
</gene>
<feature type="domain" description="Flagellin N-terminal" evidence="5">
    <location>
        <begin position="15"/>
        <end position="140"/>
    </location>
</feature>
<dbReference type="Gene3D" id="1.20.1330.10">
    <property type="entry name" value="f41 fragment of flagellin, N-terminal domain"/>
    <property type="match status" value="1"/>
</dbReference>
<evidence type="ECO:0000256" key="2">
    <source>
        <dbReference type="ARBA" id="ARBA00004613"/>
    </source>
</evidence>
<evidence type="ECO:0000256" key="3">
    <source>
        <dbReference type="ARBA" id="ARBA00005709"/>
    </source>
</evidence>
<dbReference type="GO" id="GO:0005576">
    <property type="term" value="C:extracellular region"/>
    <property type="evidence" value="ECO:0007669"/>
    <property type="project" value="UniProtKB-SubCell"/>
</dbReference>
<keyword evidence="6" id="KW-0282">Flagellum</keyword>
<dbReference type="PANTHER" id="PTHR42792">
    <property type="entry name" value="FLAGELLIN"/>
    <property type="match status" value="1"/>
</dbReference>
<proteinExistence type="inferred from homology"/>
<dbReference type="Proteomes" id="UP000474758">
    <property type="component" value="Unassembled WGS sequence"/>
</dbReference>
<dbReference type="InterPro" id="IPR001492">
    <property type="entry name" value="Flagellin"/>
</dbReference>
<keyword evidence="6" id="KW-0966">Cell projection</keyword>
<sequence>MTASIGNALFGKISMENFNRLSSEVADLQSQISSGKNDPRPSADPMRAAKLSVVTEQSAAVARFTENSQLATDRLDQADLAMGELGNIVREFQQISIQAANDTLTEEGIAGLRAEALSLRTALKTVANARDTMGLPLFAGFGSAEPFAEGPQGVVYRGDGGRPTLRMSETATLATGLNGAEVFMSVPTDNDGTRSLFDMVDDLIATLSLPLQPSRPDHRVPNQGLFTPAATRDPVNLTFTLTGPDGSATISAEVMRGTPAVLRDAVNAATPGTGITARIADDGESLIFESRGDISVSNFIQPTAGRQPVASFVALDDAFVPNAVGVVLRTERMSSSHMVGLFGDAVSHAAAQRAEVGALGRLAEDHAGVLADRKLRMDQSIANLQDLDVAAAITKLQQLLLTEQASQQTFVKINGSSLFDYMR</sequence>
<evidence type="ECO:0000256" key="4">
    <source>
        <dbReference type="ARBA" id="ARBA00023143"/>
    </source>
</evidence>
<comment type="similarity">
    <text evidence="3">Belongs to the bacterial flagellin family.</text>
</comment>
<dbReference type="InterPro" id="IPR013384">
    <property type="entry name" value="Flagell_FlgL"/>
</dbReference>
<dbReference type="RefSeq" id="WP_165047263.1">
    <property type="nucleotide sequence ID" value="NZ_JAALFE010000003.1"/>
</dbReference>
<dbReference type="AlphaFoldDB" id="A0A6M1U7V1"/>
<organism evidence="6 7">
    <name type="scientific">Paragemmobacter kunshanensis</name>
    <dbReference type="NCBI Taxonomy" id="2583234"/>
    <lineage>
        <taxon>Bacteria</taxon>
        <taxon>Pseudomonadati</taxon>
        <taxon>Pseudomonadota</taxon>
        <taxon>Alphaproteobacteria</taxon>
        <taxon>Rhodobacterales</taxon>
        <taxon>Paracoccaceae</taxon>
        <taxon>Paragemmobacter</taxon>
    </lineage>
</organism>
<evidence type="ECO:0000313" key="6">
    <source>
        <dbReference type="EMBL" id="NGQ90031.1"/>
    </source>
</evidence>
<evidence type="ECO:0000256" key="1">
    <source>
        <dbReference type="ARBA" id="ARBA00004365"/>
    </source>
</evidence>
<dbReference type="NCBIfam" id="TIGR02550">
    <property type="entry name" value="flagell_flgL"/>
    <property type="match status" value="1"/>
</dbReference>
<keyword evidence="4" id="KW-0975">Bacterial flagellum</keyword>
<comment type="caution">
    <text evidence="6">The sequence shown here is derived from an EMBL/GenBank/DDBJ whole genome shotgun (WGS) entry which is preliminary data.</text>
</comment>
<dbReference type="GO" id="GO:0009424">
    <property type="term" value="C:bacterial-type flagellum hook"/>
    <property type="evidence" value="ECO:0007669"/>
    <property type="project" value="InterPro"/>
</dbReference>
<accession>A0A6M1U7V1</accession>
<evidence type="ECO:0000313" key="7">
    <source>
        <dbReference type="Proteomes" id="UP000474758"/>
    </source>
</evidence>
<dbReference type="SUPFAM" id="SSF64518">
    <property type="entry name" value="Phase 1 flagellin"/>
    <property type="match status" value="1"/>
</dbReference>